<dbReference type="SUPFAM" id="SSF50998">
    <property type="entry name" value="Quinoprotein alcohol dehydrogenase-like"/>
    <property type="match status" value="1"/>
</dbReference>
<dbReference type="RefSeq" id="WP_172185116.1">
    <property type="nucleotide sequence ID" value="NZ_CAWPPK010000263.1"/>
</dbReference>
<dbReference type="InterPro" id="IPR002372">
    <property type="entry name" value="PQQ_rpt_dom"/>
</dbReference>
<name>A0ABX2CSY2_9CYAN</name>
<dbReference type="EMBL" id="SRRZ01000005">
    <property type="protein sequence ID" value="NQE32758.1"/>
    <property type="molecule type" value="Genomic_DNA"/>
</dbReference>
<dbReference type="InterPro" id="IPR018391">
    <property type="entry name" value="PQQ_b-propeller_rpt"/>
</dbReference>
<dbReference type="Gene3D" id="2.40.10.480">
    <property type="match status" value="1"/>
</dbReference>
<dbReference type="SMART" id="SM00564">
    <property type="entry name" value="PQQ"/>
    <property type="match status" value="3"/>
</dbReference>
<dbReference type="Proteomes" id="UP000702425">
    <property type="component" value="Unassembled WGS sequence"/>
</dbReference>
<comment type="caution">
    <text evidence="2">The sequence shown here is derived from an EMBL/GenBank/DDBJ whole genome shotgun (WGS) entry which is preliminary data.</text>
</comment>
<keyword evidence="3" id="KW-1185">Reference proteome</keyword>
<dbReference type="Gene3D" id="2.130.10.10">
    <property type="entry name" value="YVTN repeat-like/Quinoprotein amine dehydrogenase"/>
    <property type="match status" value="1"/>
</dbReference>
<dbReference type="Pfam" id="PF13360">
    <property type="entry name" value="PQQ_2"/>
    <property type="match status" value="1"/>
</dbReference>
<accession>A0ABX2CSY2</accession>
<feature type="domain" description="Pyrrolo-quinoline quinone repeat" evidence="1">
    <location>
        <begin position="117"/>
        <end position="330"/>
    </location>
</feature>
<dbReference type="PANTHER" id="PTHR34512">
    <property type="entry name" value="CELL SURFACE PROTEIN"/>
    <property type="match status" value="1"/>
</dbReference>
<evidence type="ECO:0000313" key="3">
    <source>
        <dbReference type="Proteomes" id="UP000702425"/>
    </source>
</evidence>
<dbReference type="InterPro" id="IPR011047">
    <property type="entry name" value="Quinoprotein_ADH-like_sf"/>
</dbReference>
<evidence type="ECO:0000313" key="2">
    <source>
        <dbReference type="EMBL" id="NQE32758.1"/>
    </source>
</evidence>
<gene>
    <name evidence="2" type="primary">bamB</name>
    <name evidence="2" type="ORF">E5S67_00474</name>
</gene>
<proteinExistence type="predicted"/>
<organism evidence="2 3">
    <name type="scientific">Microcoleus asticus IPMA8</name>
    <dbReference type="NCBI Taxonomy" id="2563858"/>
    <lineage>
        <taxon>Bacteria</taxon>
        <taxon>Bacillati</taxon>
        <taxon>Cyanobacteriota</taxon>
        <taxon>Cyanophyceae</taxon>
        <taxon>Oscillatoriophycideae</taxon>
        <taxon>Oscillatoriales</taxon>
        <taxon>Microcoleaceae</taxon>
        <taxon>Microcoleus</taxon>
        <taxon>Microcoleus asticus</taxon>
    </lineage>
</organism>
<evidence type="ECO:0000259" key="1">
    <source>
        <dbReference type="Pfam" id="PF13360"/>
    </source>
</evidence>
<dbReference type="InterPro" id="IPR015943">
    <property type="entry name" value="WD40/YVTN_repeat-like_dom_sf"/>
</dbReference>
<dbReference type="PANTHER" id="PTHR34512:SF30">
    <property type="entry name" value="OUTER MEMBRANE PROTEIN ASSEMBLY FACTOR BAMB"/>
    <property type="match status" value="1"/>
</dbReference>
<sequence length="524" mass="57488">MSLSSRRTFNQQLGQFLLSAAVPPAVLKLYQTASSEQALLETNLNNSLAKAEPEIELLVPTFLGNDKRRFYGRGVPKSLKLIDKFQLGSGRTFLGRRSVVWSGAGWTGQPTITRDGGKTYLIIGAYDHNLRKIDIATNKEVWRYKFDDIIKGSSTIYIDEKASSENRIVILQGSRSGGGGKNVVPSFRAISFRTGKELWKLDIRRTPSYSRDNDSSALDIGGGVLFNAGENAIGYFLDSSTSQAKIKQGIKQPNILSEVQLYAAADISKHGGNLVAESSPSRLKDRIFIAAGSGHIYGISIETKKIVWDFYTGSDLDGSAVISKSGKLFCAIEKQYIQGNGGVLKLNPNKEPNACVEWFFPTGNRRLSSWEGGIIGSVALNDEYNPGEFPALFATNAIDGNLYIGSQDMVTGKKIAVPWRKQSYDTPVIVFKKAIGSSISTPIFTDGNKLISAGYNGVYLFNLNWERAKSGDQNALRNAKGEFYRLNVIESGRFKPGLSFEATPVVWDGIVRVCARDGWMYTLG</sequence>
<protein>
    <submittedName>
        <fullName evidence="2">Outer membrane protein assembly factor BamB</fullName>
    </submittedName>
</protein>
<reference evidence="2 3" key="1">
    <citation type="journal article" date="2020" name="Sci. Rep.">
        <title>A novel cyanobacterial geosmin producer, revising GeoA distribution and dispersion patterns in Bacteria.</title>
        <authorList>
            <person name="Churro C."/>
            <person name="Semedo-Aguiar A.P."/>
            <person name="Silva A.D."/>
            <person name="Pereira-Leal J.B."/>
            <person name="Leite R.B."/>
        </authorList>
    </citation>
    <scope>NUCLEOTIDE SEQUENCE [LARGE SCALE GENOMIC DNA]</scope>
    <source>
        <strain evidence="2 3">IPMA8</strain>
    </source>
</reference>